<dbReference type="Proteomes" id="UP001497472">
    <property type="component" value="Unassembled WGS sequence"/>
</dbReference>
<accession>A0AAV1JUE5</accession>
<keyword evidence="3" id="KW-1185">Reference proteome</keyword>
<comment type="caution">
    <text evidence="2">The sequence shown here is derived from an EMBL/GenBank/DDBJ whole genome shotgun (WGS) entry which is preliminary data.</text>
</comment>
<gene>
    <name evidence="2" type="ORF">LNINA_LOCUS11927</name>
</gene>
<protein>
    <submittedName>
        <fullName evidence="2">Uncharacterized protein</fullName>
    </submittedName>
</protein>
<dbReference type="EMBL" id="CAVLEF010000174">
    <property type="protein sequence ID" value="CAK1552901.1"/>
    <property type="molecule type" value="Genomic_DNA"/>
</dbReference>
<evidence type="ECO:0000256" key="1">
    <source>
        <dbReference type="SAM" id="MobiDB-lite"/>
    </source>
</evidence>
<reference evidence="2 3" key="1">
    <citation type="submission" date="2023-11" db="EMBL/GenBank/DDBJ databases">
        <authorList>
            <person name="Okamura Y."/>
        </authorList>
    </citation>
    <scope>NUCLEOTIDE SEQUENCE [LARGE SCALE GENOMIC DNA]</scope>
</reference>
<evidence type="ECO:0000313" key="3">
    <source>
        <dbReference type="Proteomes" id="UP001497472"/>
    </source>
</evidence>
<evidence type="ECO:0000313" key="2">
    <source>
        <dbReference type="EMBL" id="CAK1552901.1"/>
    </source>
</evidence>
<sequence>MSPGPQPSDEPGAPDAPRDLASQILQNLQKKRTERRGRLSSDVAKKKGDTKSNLIFKVTGSARAGAHVLVRPLSMLPVRPASYAAAFAWLPLFRWRFSLVRRPAGGGASGRRAGREAARRLRSRDLPAPPSSMLVRKIASRVHSFSHCVRTHR</sequence>
<feature type="compositionally biased region" description="Basic and acidic residues" evidence="1">
    <location>
        <begin position="113"/>
        <end position="125"/>
    </location>
</feature>
<feature type="region of interest" description="Disordered" evidence="1">
    <location>
        <begin position="104"/>
        <end position="130"/>
    </location>
</feature>
<dbReference type="AlphaFoldDB" id="A0AAV1JUE5"/>
<organism evidence="2 3">
    <name type="scientific">Leptosia nina</name>
    <dbReference type="NCBI Taxonomy" id="320188"/>
    <lineage>
        <taxon>Eukaryota</taxon>
        <taxon>Metazoa</taxon>
        <taxon>Ecdysozoa</taxon>
        <taxon>Arthropoda</taxon>
        <taxon>Hexapoda</taxon>
        <taxon>Insecta</taxon>
        <taxon>Pterygota</taxon>
        <taxon>Neoptera</taxon>
        <taxon>Endopterygota</taxon>
        <taxon>Lepidoptera</taxon>
        <taxon>Glossata</taxon>
        <taxon>Ditrysia</taxon>
        <taxon>Papilionoidea</taxon>
        <taxon>Pieridae</taxon>
        <taxon>Pierinae</taxon>
        <taxon>Leptosia</taxon>
    </lineage>
</organism>
<proteinExistence type="predicted"/>
<name>A0AAV1JUE5_9NEOP</name>